<evidence type="ECO:0000256" key="7">
    <source>
        <dbReference type="ARBA" id="ARBA00022801"/>
    </source>
</evidence>
<dbReference type="PRINTS" id="PR00792">
    <property type="entry name" value="PEPSIN"/>
</dbReference>
<dbReference type="PANTHER" id="PTHR47966">
    <property type="entry name" value="BETA-SITE APP-CLEAVING ENZYME, ISOFORM A-RELATED"/>
    <property type="match status" value="1"/>
</dbReference>
<feature type="chain" id="PRO_5007895572" evidence="13">
    <location>
        <begin position="22"/>
        <end position="530"/>
    </location>
</feature>
<dbReference type="GO" id="GO:0005576">
    <property type="term" value="C:extracellular region"/>
    <property type="evidence" value="ECO:0007669"/>
    <property type="project" value="UniProtKB-SubCell"/>
</dbReference>
<evidence type="ECO:0000256" key="6">
    <source>
        <dbReference type="ARBA" id="ARBA00022750"/>
    </source>
</evidence>
<organism evidence="15 16">
    <name type="scientific">Cordyceps fumosorosea (strain ARSEF 2679)</name>
    <name type="common">Isaria fumosorosea</name>
    <dbReference type="NCBI Taxonomy" id="1081104"/>
    <lineage>
        <taxon>Eukaryota</taxon>
        <taxon>Fungi</taxon>
        <taxon>Dikarya</taxon>
        <taxon>Ascomycota</taxon>
        <taxon>Pezizomycotina</taxon>
        <taxon>Sordariomycetes</taxon>
        <taxon>Hypocreomycetidae</taxon>
        <taxon>Hypocreales</taxon>
        <taxon>Cordycipitaceae</taxon>
        <taxon>Cordyceps</taxon>
    </lineage>
</organism>
<dbReference type="InterPro" id="IPR021109">
    <property type="entry name" value="Peptidase_aspartic_dom_sf"/>
</dbReference>
<name>A0A168B7K2_CORFA</name>
<dbReference type="Proteomes" id="UP000076744">
    <property type="component" value="Unassembled WGS sequence"/>
</dbReference>
<keyword evidence="5 13" id="KW-0732">Signal</keyword>
<feature type="compositionally biased region" description="Low complexity" evidence="12">
    <location>
        <begin position="129"/>
        <end position="163"/>
    </location>
</feature>
<dbReference type="InterPro" id="IPR033121">
    <property type="entry name" value="PEPTIDASE_A1"/>
</dbReference>
<evidence type="ECO:0000256" key="9">
    <source>
        <dbReference type="ARBA" id="ARBA00023180"/>
    </source>
</evidence>
<dbReference type="PROSITE" id="PS51767">
    <property type="entry name" value="PEPTIDASE_A1"/>
    <property type="match status" value="1"/>
</dbReference>
<evidence type="ECO:0000313" key="16">
    <source>
        <dbReference type="Proteomes" id="UP000076744"/>
    </source>
</evidence>
<dbReference type="CDD" id="cd06097">
    <property type="entry name" value="Aspergillopepsin_like"/>
    <property type="match status" value="1"/>
</dbReference>
<dbReference type="FunFam" id="2.40.70.10:FF:000026">
    <property type="entry name" value="Endothiapepsin"/>
    <property type="match status" value="1"/>
</dbReference>
<dbReference type="PANTHER" id="PTHR47966:SF23">
    <property type="entry name" value="ASPARTIC ENDOPEPTIDASE, PUTATIVE (AFU_ORTHOLOGUE AFUA_2G15950)-RELATED"/>
    <property type="match status" value="1"/>
</dbReference>
<keyword evidence="4 11" id="KW-0645">Protease</keyword>
<dbReference type="InterPro" id="IPR001969">
    <property type="entry name" value="Aspartic_peptidase_AS"/>
</dbReference>
<evidence type="ECO:0000313" key="15">
    <source>
        <dbReference type="EMBL" id="OAA69733.1"/>
    </source>
</evidence>
<dbReference type="STRING" id="1081104.A0A168B7K2"/>
<proteinExistence type="inferred from homology"/>
<evidence type="ECO:0000256" key="5">
    <source>
        <dbReference type="ARBA" id="ARBA00022729"/>
    </source>
</evidence>
<evidence type="ECO:0000256" key="4">
    <source>
        <dbReference type="ARBA" id="ARBA00022670"/>
    </source>
</evidence>
<evidence type="ECO:0000259" key="14">
    <source>
        <dbReference type="PROSITE" id="PS51767"/>
    </source>
</evidence>
<keyword evidence="6 11" id="KW-0064">Aspartyl protease</keyword>
<dbReference type="EMBL" id="AZHB01000005">
    <property type="protein sequence ID" value="OAA69733.1"/>
    <property type="molecule type" value="Genomic_DNA"/>
</dbReference>
<evidence type="ECO:0000256" key="3">
    <source>
        <dbReference type="ARBA" id="ARBA00022525"/>
    </source>
</evidence>
<protein>
    <submittedName>
        <fullName evidence="15">Penicillopepsin</fullName>
    </submittedName>
</protein>
<evidence type="ECO:0000256" key="12">
    <source>
        <dbReference type="SAM" id="MobiDB-lite"/>
    </source>
</evidence>
<evidence type="ECO:0000256" key="11">
    <source>
        <dbReference type="RuleBase" id="RU000454"/>
    </source>
</evidence>
<evidence type="ECO:0000256" key="2">
    <source>
        <dbReference type="ARBA" id="ARBA00007447"/>
    </source>
</evidence>
<comment type="similarity">
    <text evidence="2 11">Belongs to the peptidase A1 family.</text>
</comment>
<feature type="active site" evidence="10">
    <location>
        <position position="420"/>
    </location>
</feature>
<keyword evidence="7 11" id="KW-0378">Hydrolase</keyword>
<dbReference type="GO" id="GO:0004190">
    <property type="term" value="F:aspartic-type endopeptidase activity"/>
    <property type="evidence" value="ECO:0007669"/>
    <property type="project" value="UniProtKB-KW"/>
</dbReference>
<feature type="domain" description="Peptidase A1" evidence="14">
    <location>
        <begin position="218"/>
        <end position="527"/>
    </location>
</feature>
<evidence type="ECO:0000256" key="8">
    <source>
        <dbReference type="ARBA" id="ARBA00023145"/>
    </source>
</evidence>
<feature type="region of interest" description="Disordered" evidence="12">
    <location>
        <begin position="123"/>
        <end position="163"/>
    </location>
</feature>
<comment type="subcellular location">
    <subcellularLocation>
        <location evidence="1">Secreted</location>
    </subcellularLocation>
</comment>
<keyword evidence="3" id="KW-0964">Secreted</keyword>
<dbReference type="GeneID" id="30019295"/>
<comment type="caution">
    <text evidence="15">The sequence shown here is derived from an EMBL/GenBank/DDBJ whole genome shotgun (WGS) entry which is preliminary data.</text>
</comment>
<evidence type="ECO:0000256" key="10">
    <source>
        <dbReference type="PIRSR" id="PIRSR601461-1"/>
    </source>
</evidence>
<accession>A0A168B7K2</accession>
<reference evidence="15 16" key="1">
    <citation type="journal article" date="2016" name="Genome Biol. Evol.">
        <title>Divergent and convergent evolution of fungal pathogenicity.</title>
        <authorList>
            <person name="Shang Y."/>
            <person name="Xiao G."/>
            <person name="Zheng P."/>
            <person name="Cen K."/>
            <person name="Zhan S."/>
            <person name="Wang C."/>
        </authorList>
    </citation>
    <scope>NUCLEOTIDE SEQUENCE [LARGE SCALE GENOMIC DNA]</scope>
    <source>
        <strain evidence="15 16">ARSEF 2679</strain>
    </source>
</reference>
<dbReference type="InterPro" id="IPR034163">
    <property type="entry name" value="Aspergillopepsin-like_cat_dom"/>
</dbReference>
<dbReference type="Pfam" id="PF00026">
    <property type="entry name" value="Asp"/>
    <property type="match status" value="1"/>
</dbReference>
<keyword evidence="9" id="KW-0325">Glycoprotein</keyword>
<evidence type="ECO:0000256" key="1">
    <source>
        <dbReference type="ARBA" id="ARBA00004613"/>
    </source>
</evidence>
<dbReference type="Gene3D" id="2.40.70.10">
    <property type="entry name" value="Acid Proteases"/>
    <property type="match status" value="2"/>
</dbReference>
<keyword evidence="8" id="KW-0865">Zymogen</keyword>
<dbReference type="AlphaFoldDB" id="A0A168B7K2"/>
<dbReference type="InterPro" id="IPR001461">
    <property type="entry name" value="Aspartic_peptidase_A1"/>
</dbReference>
<keyword evidence="16" id="KW-1185">Reference proteome</keyword>
<dbReference type="GO" id="GO:0006508">
    <property type="term" value="P:proteolysis"/>
    <property type="evidence" value="ECO:0007669"/>
    <property type="project" value="UniProtKB-KW"/>
</dbReference>
<feature type="signal peptide" evidence="13">
    <location>
        <begin position="1"/>
        <end position="21"/>
    </location>
</feature>
<dbReference type="SUPFAM" id="SSF50630">
    <property type="entry name" value="Acid proteases"/>
    <property type="match status" value="1"/>
</dbReference>
<sequence length="530" mass="55577">MYTKALSALLLVLGLVSLASAVPHVQRRSFLAPRVANDGFTGKNGPRALAKAYRKFRMPLPAGLVNTLEQQDRVLEKRRNKWTGGVALENVAELVNTKDQVVESDDVSNKSLLGDLLGGLLGGGGGNQQGNPATGNPAAGQPAAGQPAAGQPAAGQPAAGQPAGQPALLDNLLLDNLLLATPPATRAARDLADAIAKTREGNQTGETQAIPEQNDVEYLSQVKIGGQPVTLDFDTGSSDLWVFNSLLPASDQQGRTIYDPRQSQSFELMQGSEFQIKYGDGSGADGRVGSDVVEIGGAAVPRQAIELATNVSGQFLQDTNNDGLLGLAFGSINTVQPQKQKTFFENIMPSLAEPVFTADLRANAPGAYEFGRIDQSKFTGEMAWIPVDTRNGFWQFSSEKFAVGDGQAQPGGQGAQAIADTGTTLLLADPAIVEGYYSQIPQAQQAKDGIVIPCNAKLPDLHLDIGGVYMAKVKGEDLNFAPVDNAGTTCFGGLQATSVNGLGIYGDILFKSQFVAFNGGNNSLGMAPHV</sequence>
<gene>
    <name evidence="15" type="ORF">ISF_03003</name>
</gene>
<dbReference type="RefSeq" id="XP_018706337.1">
    <property type="nucleotide sequence ID" value="XM_018846609.1"/>
</dbReference>
<dbReference type="PROSITE" id="PS00141">
    <property type="entry name" value="ASP_PROTEASE"/>
    <property type="match status" value="2"/>
</dbReference>
<dbReference type="OrthoDB" id="2747330at2759"/>
<evidence type="ECO:0000256" key="13">
    <source>
        <dbReference type="SAM" id="SignalP"/>
    </source>
</evidence>
<feature type="active site" evidence="10">
    <location>
        <position position="234"/>
    </location>
</feature>